<dbReference type="HOGENOM" id="CLU_1570277_0_0_1"/>
<evidence type="ECO:0000313" key="2">
    <source>
        <dbReference type="Proteomes" id="UP000002530"/>
    </source>
</evidence>
<dbReference type="KEGG" id="afm:AFUA_5G01930"/>
<dbReference type="GeneID" id="3505734"/>
<dbReference type="AlphaFoldDB" id="Q4WE66"/>
<name>Q4WE66_ASPFU</name>
<dbReference type="EMBL" id="AAHF01000011">
    <property type="protein sequence ID" value="EAL86111.1"/>
    <property type="molecule type" value="Genomic_DNA"/>
</dbReference>
<protein>
    <submittedName>
        <fullName evidence="1">Uncharacterized protein</fullName>
    </submittedName>
</protein>
<dbReference type="VEuPathDB" id="FungiDB:Afu5g01930"/>
<evidence type="ECO:0000313" key="1">
    <source>
        <dbReference type="EMBL" id="EAL86111.1"/>
    </source>
</evidence>
<organism evidence="1 2">
    <name type="scientific">Aspergillus fumigatus (strain ATCC MYA-4609 / CBS 101355 / FGSC A1100 / Af293)</name>
    <name type="common">Neosartorya fumigata</name>
    <dbReference type="NCBI Taxonomy" id="330879"/>
    <lineage>
        <taxon>Eukaryota</taxon>
        <taxon>Fungi</taxon>
        <taxon>Dikarya</taxon>
        <taxon>Ascomycota</taxon>
        <taxon>Pezizomycotina</taxon>
        <taxon>Eurotiomycetes</taxon>
        <taxon>Eurotiomycetidae</taxon>
        <taxon>Eurotiales</taxon>
        <taxon>Aspergillaceae</taxon>
        <taxon>Aspergillus</taxon>
        <taxon>Aspergillus subgen. Fumigati</taxon>
    </lineage>
</organism>
<sequence length="170" mass="18536">MPSMILATDPLSVSWNILSLFAAGEKERPIYCIIKQATIPGDRTLPDEGSEPQGDPRIGYAYNRFGYSKSNMTERQAQGVQGLPALMSHTTVVKTIMALIIIALHMHSSQLLPGAPSARHCLSRTEIRVIAGNRMIKASKKQKKNKLVISHSDLSQLPLSPLPLPPRTGG</sequence>
<gene>
    <name evidence="1" type="ORF">AFUA_5G01930</name>
</gene>
<proteinExistence type="predicted"/>
<comment type="caution">
    <text evidence="1">The sequence shown here is derived from an EMBL/GenBank/DDBJ whole genome shotgun (WGS) entry which is preliminary data.</text>
</comment>
<keyword evidence="2" id="KW-1185">Reference proteome</keyword>
<dbReference type="RefSeq" id="XP_748149.1">
    <property type="nucleotide sequence ID" value="XM_743056.1"/>
</dbReference>
<dbReference type="InParanoid" id="Q4WE66"/>
<dbReference type="Proteomes" id="UP000002530">
    <property type="component" value="Unassembled WGS sequence"/>
</dbReference>
<accession>Q4WE66</accession>
<reference evidence="1 2" key="1">
    <citation type="journal article" date="2005" name="Nature">
        <title>Genomic sequence of the pathogenic and allergenic filamentous fungus Aspergillus fumigatus.</title>
        <authorList>
            <person name="Nierman W.C."/>
            <person name="Pain A."/>
            <person name="Anderson M.J."/>
            <person name="Wortman J.R."/>
            <person name="Kim H.S."/>
            <person name="Arroyo J."/>
            <person name="Berriman M."/>
            <person name="Abe K."/>
            <person name="Archer D.B."/>
            <person name="Bermejo C."/>
            <person name="Bennett J."/>
            <person name="Bowyer P."/>
            <person name="Chen D."/>
            <person name="Collins M."/>
            <person name="Coulsen R."/>
            <person name="Davies R."/>
            <person name="Dyer P.S."/>
            <person name="Farman M."/>
            <person name="Fedorova N."/>
            <person name="Fedorova N."/>
            <person name="Feldblyum T.V."/>
            <person name="Fischer R."/>
            <person name="Fosker N."/>
            <person name="Fraser A."/>
            <person name="Garcia J.L."/>
            <person name="Garcia M.J."/>
            <person name="Goble A."/>
            <person name="Goldman G.H."/>
            <person name="Gomi K."/>
            <person name="Griffith-Jones S."/>
            <person name="Gwilliam R."/>
            <person name="Haas B."/>
            <person name="Haas H."/>
            <person name="Harris D."/>
            <person name="Horiuchi H."/>
            <person name="Huang J."/>
            <person name="Humphray S."/>
            <person name="Jimenez J."/>
            <person name="Keller N."/>
            <person name="Khouri H."/>
            <person name="Kitamoto K."/>
            <person name="Kobayashi T."/>
            <person name="Konzack S."/>
            <person name="Kulkarni R."/>
            <person name="Kumagai T."/>
            <person name="Lafon A."/>
            <person name="Latge J.P."/>
            <person name="Li W."/>
            <person name="Lord A."/>
            <person name="Lu C."/>
            <person name="Majoros W.H."/>
            <person name="May G.S."/>
            <person name="Miller B.L."/>
            <person name="Mohamoud Y."/>
            <person name="Molina M."/>
            <person name="Monod M."/>
            <person name="Mouyna I."/>
            <person name="Mulligan S."/>
            <person name="Murphy L."/>
            <person name="O'Neil S."/>
            <person name="Paulsen I."/>
            <person name="Penalva M.A."/>
            <person name="Pertea M."/>
            <person name="Price C."/>
            <person name="Pritchard B.L."/>
            <person name="Quail M.A."/>
            <person name="Rabbinowitsch E."/>
            <person name="Rawlins N."/>
            <person name="Rajandream M.A."/>
            <person name="Reichard U."/>
            <person name="Renauld H."/>
            <person name="Robson G.D."/>
            <person name="Rodriguez de Cordoba S."/>
            <person name="Rodriguez-Pena J.M."/>
            <person name="Ronning C.M."/>
            <person name="Rutter S."/>
            <person name="Salzberg S.L."/>
            <person name="Sanchez M."/>
            <person name="Sanchez-Ferrero J.C."/>
            <person name="Saunders D."/>
            <person name="Seeger K."/>
            <person name="Squares R."/>
            <person name="Squares S."/>
            <person name="Takeuchi M."/>
            <person name="Tekaia F."/>
            <person name="Turner G."/>
            <person name="Vazquez de Aldana C.R."/>
            <person name="Weidman J."/>
            <person name="White O."/>
            <person name="Woodward J."/>
            <person name="Yu J.H."/>
            <person name="Fraser C."/>
            <person name="Galagan J.E."/>
            <person name="Asai K."/>
            <person name="Machida M."/>
            <person name="Hall N."/>
            <person name="Barrell B."/>
            <person name="Denning D.W."/>
        </authorList>
    </citation>
    <scope>NUCLEOTIDE SEQUENCE [LARGE SCALE GENOMIC DNA]</scope>
    <source>
        <strain evidence="1 2">Af293</strain>
    </source>
</reference>